<evidence type="ECO:0000256" key="2">
    <source>
        <dbReference type="ARBA" id="ARBA00040976"/>
    </source>
</evidence>
<dbReference type="AlphaFoldDB" id="A0A9N9FJ10"/>
<dbReference type="InterPro" id="IPR001223">
    <property type="entry name" value="Glyco_hydro18_cat"/>
</dbReference>
<evidence type="ECO:0000259" key="3">
    <source>
        <dbReference type="PROSITE" id="PS51910"/>
    </source>
</evidence>
<dbReference type="PANTHER" id="PTHR46066">
    <property type="entry name" value="CHITINASE DOMAIN-CONTAINING PROTEIN 1 FAMILY MEMBER"/>
    <property type="match status" value="1"/>
</dbReference>
<comment type="similarity">
    <text evidence="1">Belongs to the glycosyl hydrolase 18 family.</text>
</comment>
<accession>A0A9N9FJ10</accession>
<dbReference type="InterPro" id="IPR017853">
    <property type="entry name" value="GH"/>
</dbReference>
<dbReference type="PROSITE" id="PS51910">
    <property type="entry name" value="GH18_2"/>
    <property type="match status" value="1"/>
</dbReference>
<reference evidence="4" key="1">
    <citation type="submission" date="2021-06" db="EMBL/GenBank/DDBJ databases">
        <authorList>
            <person name="Kallberg Y."/>
            <person name="Tangrot J."/>
            <person name="Rosling A."/>
        </authorList>
    </citation>
    <scope>NUCLEOTIDE SEQUENCE</scope>
    <source>
        <strain evidence="4">CL551</strain>
    </source>
</reference>
<dbReference type="Gene3D" id="3.20.20.80">
    <property type="entry name" value="Glycosidases"/>
    <property type="match status" value="1"/>
</dbReference>
<evidence type="ECO:0000313" key="4">
    <source>
        <dbReference type="EMBL" id="CAG8536885.1"/>
    </source>
</evidence>
<dbReference type="OrthoDB" id="10254444at2759"/>
<dbReference type="Pfam" id="PF00704">
    <property type="entry name" value="Glyco_hydro_18"/>
    <property type="match status" value="1"/>
</dbReference>
<evidence type="ECO:0000256" key="1">
    <source>
        <dbReference type="ARBA" id="ARBA00009336"/>
    </source>
</evidence>
<protein>
    <recommendedName>
        <fullName evidence="2">Chitinase domain-containing protein 1</fullName>
    </recommendedName>
</protein>
<dbReference type="GO" id="GO:0008061">
    <property type="term" value="F:chitin binding"/>
    <property type="evidence" value="ECO:0007669"/>
    <property type="project" value="InterPro"/>
</dbReference>
<feature type="non-terminal residue" evidence="4">
    <location>
        <position position="1"/>
    </location>
</feature>
<dbReference type="GO" id="GO:0012505">
    <property type="term" value="C:endomembrane system"/>
    <property type="evidence" value="ECO:0007669"/>
    <property type="project" value="TreeGrafter"/>
</dbReference>
<keyword evidence="5" id="KW-1185">Reference proteome</keyword>
<gene>
    <name evidence="4" type="ORF">AMORRO_LOCUS4938</name>
</gene>
<organism evidence="4 5">
    <name type="scientific">Acaulospora morrowiae</name>
    <dbReference type="NCBI Taxonomy" id="94023"/>
    <lineage>
        <taxon>Eukaryota</taxon>
        <taxon>Fungi</taxon>
        <taxon>Fungi incertae sedis</taxon>
        <taxon>Mucoromycota</taxon>
        <taxon>Glomeromycotina</taxon>
        <taxon>Glomeromycetes</taxon>
        <taxon>Diversisporales</taxon>
        <taxon>Acaulosporaceae</taxon>
        <taxon>Acaulospora</taxon>
    </lineage>
</organism>
<comment type="caution">
    <text evidence="4">The sequence shown here is derived from an EMBL/GenBank/DDBJ whole genome shotgun (WGS) entry which is preliminary data.</text>
</comment>
<sequence length="345" mass="40363">KHDKYDVENAGVKQFSEGVTLAYVTPWNNHGYDVAKIFKGKFDYISPAWYNVHRRFTYRYDLLGGHDVDQKWIKDVRVKVDGKIRGKIVPRFQLHNWNQYDYQYFIQDPKEASFLTDTLATECRKQGFDGMVLEVGYTALLREFIKNLGNKLHEQSQELILVLAPKSSLTAAQYEDFSQFVDLFSLMTYDYSQPSAPGPNAPIEWMEDNIVTLTPTSINRKKLLLGLNMYGTDFFNGQMEHVIGNNVIQKLKQHNPIIEWEKKFEEHHFRYQESGISHDAWYPSLKSIKSRLDLAEDYGTGLSIWEIGQGLDYFVKDYINYIKNKMYKKLEQEMEAWITVTVLNV</sequence>
<dbReference type="GO" id="GO:0070492">
    <property type="term" value="F:oligosaccharide binding"/>
    <property type="evidence" value="ECO:0007669"/>
    <property type="project" value="TreeGrafter"/>
</dbReference>
<name>A0A9N9FJ10_9GLOM</name>
<dbReference type="GO" id="GO:0005975">
    <property type="term" value="P:carbohydrate metabolic process"/>
    <property type="evidence" value="ECO:0007669"/>
    <property type="project" value="InterPro"/>
</dbReference>
<proteinExistence type="inferred from homology"/>
<dbReference type="InterPro" id="IPR029070">
    <property type="entry name" value="Chitinase_insertion_sf"/>
</dbReference>
<feature type="domain" description="GH18" evidence="3">
    <location>
        <begin position="18"/>
        <end position="322"/>
    </location>
</feature>
<dbReference type="Gene3D" id="3.10.50.10">
    <property type="match status" value="1"/>
</dbReference>
<dbReference type="EMBL" id="CAJVPV010002827">
    <property type="protein sequence ID" value="CAG8536885.1"/>
    <property type="molecule type" value="Genomic_DNA"/>
</dbReference>
<dbReference type="Proteomes" id="UP000789342">
    <property type="component" value="Unassembled WGS sequence"/>
</dbReference>
<evidence type="ECO:0000313" key="5">
    <source>
        <dbReference type="Proteomes" id="UP000789342"/>
    </source>
</evidence>
<dbReference type="PANTHER" id="PTHR46066:SF2">
    <property type="entry name" value="CHITINASE DOMAIN-CONTAINING PROTEIN 1"/>
    <property type="match status" value="1"/>
</dbReference>
<dbReference type="SUPFAM" id="SSF51445">
    <property type="entry name" value="(Trans)glycosidases"/>
    <property type="match status" value="1"/>
</dbReference>
<dbReference type="SMART" id="SM00636">
    <property type="entry name" value="Glyco_18"/>
    <property type="match status" value="1"/>
</dbReference>
<dbReference type="InterPro" id="IPR011583">
    <property type="entry name" value="Chitinase_II/V-like_cat"/>
</dbReference>